<dbReference type="PROSITE" id="PS51257">
    <property type="entry name" value="PROKAR_LIPOPROTEIN"/>
    <property type="match status" value="1"/>
</dbReference>
<keyword evidence="5" id="KW-0449">Lipoprotein</keyword>
<dbReference type="GO" id="GO:0009279">
    <property type="term" value="C:cell outer membrane"/>
    <property type="evidence" value="ECO:0007669"/>
    <property type="project" value="UniProtKB-SubCell"/>
</dbReference>
<evidence type="ECO:0000256" key="2">
    <source>
        <dbReference type="ARBA" id="ARBA00022729"/>
    </source>
</evidence>
<name>A0A220VHZ7_9GAMM</name>
<evidence type="ECO:0000256" key="5">
    <source>
        <dbReference type="ARBA" id="ARBA00023288"/>
    </source>
</evidence>
<evidence type="ECO:0000313" key="8">
    <source>
        <dbReference type="EMBL" id="ASK79812.1"/>
    </source>
</evidence>
<proteinExistence type="predicted"/>
<dbReference type="KEGG" id="pmai:CF386_12290"/>
<evidence type="ECO:0000256" key="4">
    <source>
        <dbReference type="ARBA" id="ARBA00023139"/>
    </source>
</evidence>
<keyword evidence="9" id="KW-1185">Reference proteome</keyword>
<dbReference type="Proteomes" id="UP000242175">
    <property type="component" value="Chromosome small"/>
</dbReference>
<organism evidence="8 9">
    <name type="scientific">Paraphotobacterium marinum</name>
    <dbReference type="NCBI Taxonomy" id="1755811"/>
    <lineage>
        <taxon>Bacteria</taxon>
        <taxon>Pseudomonadati</taxon>
        <taxon>Pseudomonadota</taxon>
        <taxon>Gammaproteobacteria</taxon>
        <taxon>Vibrionales</taxon>
        <taxon>Vibrionaceae</taxon>
        <taxon>Paraphotobacterium</taxon>
    </lineage>
</organism>
<evidence type="ECO:0000256" key="1">
    <source>
        <dbReference type="ARBA" id="ARBA00004459"/>
    </source>
</evidence>
<keyword evidence="4" id="KW-0564">Palmitate</keyword>
<dbReference type="InterPro" id="IPR008816">
    <property type="entry name" value="Gly_zipper_2TM_dom"/>
</dbReference>
<evidence type="ECO:0000256" key="3">
    <source>
        <dbReference type="ARBA" id="ARBA00023136"/>
    </source>
</evidence>
<gene>
    <name evidence="8" type="ORF">CF386_12290</name>
</gene>
<sequence>MKKVGIAVLVCLSLGVTACAQNPYGDAYTTSSARKVQNVQYGTVVNLEPVTIDDKTGNVIGTVSGAVLGGIAGSAIGGGTGNLLATAGGAILGGAAGNAVGGAIGKSNGVNITIRLDNGRTISVVQAVNKRVLFKKGDRVQVNRQGQTARVSLAN</sequence>
<feature type="signal peptide" evidence="6">
    <location>
        <begin position="1"/>
        <end position="20"/>
    </location>
</feature>
<dbReference type="EMBL" id="CP022356">
    <property type="protein sequence ID" value="ASK79812.1"/>
    <property type="molecule type" value="Genomic_DNA"/>
</dbReference>
<feature type="domain" description="Glycine zipper 2TM" evidence="7">
    <location>
        <begin position="60"/>
        <end position="101"/>
    </location>
</feature>
<dbReference type="OrthoDB" id="5298161at2"/>
<keyword evidence="2 6" id="KW-0732">Signal</keyword>
<dbReference type="InterPro" id="IPR051407">
    <property type="entry name" value="Bact_OM_lipoprot/Surf_antigen"/>
</dbReference>
<feature type="chain" id="PRO_5012578274" description="Glycine zipper 2TM domain-containing protein" evidence="6">
    <location>
        <begin position="21"/>
        <end position="155"/>
    </location>
</feature>
<dbReference type="AlphaFoldDB" id="A0A220VHZ7"/>
<accession>A0A220VHZ7</accession>
<dbReference type="Pfam" id="PF05433">
    <property type="entry name" value="Rick_17kDa_Anti"/>
    <property type="match status" value="1"/>
</dbReference>
<protein>
    <recommendedName>
        <fullName evidence="7">Glycine zipper 2TM domain-containing protein</fullName>
    </recommendedName>
</protein>
<dbReference type="RefSeq" id="WP_089074720.1">
    <property type="nucleotide sequence ID" value="NZ_CBCSAM010000003.1"/>
</dbReference>
<dbReference type="PANTHER" id="PTHR35603:SF1">
    <property type="entry name" value="OUTER MEMBRANE LIPOPROTEIN SLYB"/>
    <property type="match status" value="1"/>
</dbReference>
<keyword evidence="3" id="KW-0472">Membrane</keyword>
<comment type="subcellular location">
    <subcellularLocation>
        <location evidence="1">Cell outer membrane</location>
        <topology evidence="1">Lipid-anchor</topology>
    </subcellularLocation>
</comment>
<dbReference type="PANTHER" id="PTHR35603">
    <property type="match status" value="1"/>
</dbReference>
<reference evidence="8 9" key="1">
    <citation type="journal article" date="2016" name="Int. J. Syst. Evol. Microbiol.">
        <title>Paraphotobacterium marinum gen. nov., sp. nov., a member of the family Vibrionaceae, isolated from surface seawater.</title>
        <authorList>
            <person name="Huang Z."/>
            <person name="Dong C."/>
            <person name="Shao Z."/>
        </authorList>
    </citation>
    <scope>NUCLEOTIDE SEQUENCE [LARGE SCALE GENOMIC DNA]</scope>
    <source>
        <strain evidence="8 9">NSCS20N07D</strain>
    </source>
</reference>
<evidence type="ECO:0000256" key="6">
    <source>
        <dbReference type="SAM" id="SignalP"/>
    </source>
</evidence>
<evidence type="ECO:0000313" key="9">
    <source>
        <dbReference type="Proteomes" id="UP000242175"/>
    </source>
</evidence>
<evidence type="ECO:0000259" key="7">
    <source>
        <dbReference type="Pfam" id="PF05433"/>
    </source>
</evidence>